<accession>A0AAU8ALV7</accession>
<evidence type="ECO:0000256" key="1">
    <source>
        <dbReference type="SAM" id="Coils"/>
    </source>
</evidence>
<proteinExistence type="predicted"/>
<gene>
    <name evidence="2" type="ORF">PVT71_21800</name>
</gene>
<evidence type="ECO:0000313" key="2">
    <source>
        <dbReference type="EMBL" id="XCC95718.1"/>
    </source>
</evidence>
<dbReference type="RefSeq" id="WP_353474584.1">
    <property type="nucleotide sequence ID" value="NZ_CP123385.1"/>
</dbReference>
<feature type="coiled-coil region" evidence="1">
    <location>
        <begin position="94"/>
        <end position="173"/>
    </location>
</feature>
<sequence length="178" mass="19254">MPNAIATLGRERTVATLARRLYALDASDGATQARAERALLRANPRLRSAAGFRSGADIVVPELEGLGFTDAVERPGTGGQGPLDAVTTALREMASRAEDRARLAEERREEIEKRTGDAGFVREARRALPEAVDLIGKARARLETERAQAAEVEQRLQKGIAEALKAVETLRAQGGRDR</sequence>
<name>A0AAU8ALV7_9RHOB</name>
<keyword evidence="1" id="KW-0175">Coiled coil</keyword>
<protein>
    <submittedName>
        <fullName evidence="2">Uncharacterized protein</fullName>
    </submittedName>
</protein>
<dbReference type="AlphaFoldDB" id="A0AAU8ALV7"/>
<reference evidence="2" key="1">
    <citation type="submission" date="2023-02" db="EMBL/GenBank/DDBJ databases">
        <title>Description and genomic characterization of Salipiger bruguierae sp. nov., isolated from the sediment of mangrove plant Bruguiera sexangula.</title>
        <authorList>
            <person name="Long M."/>
        </authorList>
    </citation>
    <scope>NUCLEOTIDE SEQUENCE</scope>
    <source>
        <strain evidence="2">H15</strain>
    </source>
</reference>
<dbReference type="EMBL" id="CP123385">
    <property type="protein sequence ID" value="XCC95718.1"/>
    <property type="molecule type" value="Genomic_DNA"/>
</dbReference>
<organism evidence="2">
    <name type="scientific">Alloyangia sp. H15</name>
    <dbReference type="NCBI Taxonomy" id="3029062"/>
    <lineage>
        <taxon>Bacteria</taxon>
        <taxon>Pseudomonadati</taxon>
        <taxon>Pseudomonadota</taxon>
        <taxon>Alphaproteobacteria</taxon>
        <taxon>Rhodobacterales</taxon>
        <taxon>Roseobacteraceae</taxon>
        <taxon>Alloyangia</taxon>
    </lineage>
</organism>